<evidence type="ECO:0000313" key="3">
    <source>
        <dbReference type="EMBL" id="MCF2652507.1"/>
    </source>
</evidence>
<evidence type="ECO:0000256" key="2">
    <source>
        <dbReference type="SAM" id="Phobius"/>
    </source>
</evidence>
<protein>
    <submittedName>
        <fullName evidence="3">Uncharacterized protein</fullName>
    </submittedName>
</protein>
<organism evidence="3 4">
    <name type="scientific">Anaeromassilibacillus senegalensis</name>
    <dbReference type="NCBI Taxonomy" id="1673717"/>
    <lineage>
        <taxon>Bacteria</taxon>
        <taxon>Bacillati</taxon>
        <taxon>Bacillota</taxon>
        <taxon>Clostridia</taxon>
        <taxon>Eubacteriales</taxon>
        <taxon>Acutalibacteraceae</taxon>
        <taxon>Anaeromassilibacillus</taxon>
    </lineage>
</organism>
<sequence length="270" mass="28229">MAKHYQKTSAVKGKSAPKSQKNSRKKKKSAARAVLIALLVVVFVLAAIIAGALLFGELPEENGAAGAVSESEASEAASSQPAGLQFPYLLEEQNIEIRSLLNASIANPDGGGEIVEDIAGLELKNTTGQFISHASFEAALSDGTTFHFEIHDLPADGTMLAFDVNNTVYDSRIPCDSLVCTDLQTASGDQLLSDSIAVSVEETTVTLTNTTDADLGPLTVICLCDFDGSYFGGTSYSYPVELIPAGESVTVEASACYLGSAAVVRIVPES</sequence>
<dbReference type="EMBL" id="JAFBIT010000002">
    <property type="protein sequence ID" value="MCF2652507.1"/>
    <property type="molecule type" value="Genomic_DNA"/>
</dbReference>
<gene>
    <name evidence="3" type="ORF">JQM67_07825</name>
</gene>
<keyword evidence="2" id="KW-1133">Transmembrane helix</keyword>
<keyword evidence="4" id="KW-1185">Reference proteome</keyword>
<evidence type="ECO:0000313" key="4">
    <source>
        <dbReference type="Proteomes" id="UP001299220"/>
    </source>
</evidence>
<keyword evidence="2" id="KW-0472">Membrane</keyword>
<name>A0ABS9CMY3_9FIRM</name>
<evidence type="ECO:0000256" key="1">
    <source>
        <dbReference type="SAM" id="MobiDB-lite"/>
    </source>
</evidence>
<keyword evidence="2" id="KW-0812">Transmembrane</keyword>
<comment type="caution">
    <text evidence="3">The sequence shown here is derived from an EMBL/GenBank/DDBJ whole genome shotgun (WGS) entry which is preliminary data.</text>
</comment>
<reference evidence="3 4" key="1">
    <citation type="submission" date="2020-12" db="EMBL/GenBank/DDBJ databases">
        <title>Whole genome sequences of gut porcine anaerobes.</title>
        <authorList>
            <person name="Kubasova T."/>
            <person name="Jahodarova E."/>
            <person name="Rychlik I."/>
        </authorList>
    </citation>
    <scope>NUCLEOTIDE SEQUENCE [LARGE SCALE GENOMIC DNA]</scope>
    <source>
        <strain evidence="3 4">An867</strain>
    </source>
</reference>
<dbReference type="Proteomes" id="UP001299220">
    <property type="component" value="Unassembled WGS sequence"/>
</dbReference>
<feature type="transmembrane region" description="Helical" evidence="2">
    <location>
        <begin position="33"/>
        <end position="55"/>
    </location>
</feature>
<proteinExistence type="predicted"/>
<accession>A0ABS9CMY3</accession>
<dbReference type="RefSeq" id="WP_235323558.1">
    <property type="nucleotide sequence ID" value="NZ_JAFBIT010000002.1"/>
</dbReference>
<feature type="region of interest" description="Disordered" evidence="1">
    <location>
        <begin position="1"/>
        <end position="25"/>
    </location>
</feature>